<protein>
    <recommendedName>
        <fullName evidence="2">DUF3152 domain-containing protein</fullName>
    </recommendedName>
</protein>
<keyword evidence="4" id="KW-1185">Reference proteome</keyword>
<organism evidence="3 4">
    <name type="scientific">Micromonospora nigra</name>
    <dbReference type="NCBI Taxonomy" id="145857"/>
    <lineage>
        <taxon>Bacteria</taxon>
        <taxon>Bacillati</taxon>
        <taxon>Actinomycetota</taxon>
        <taxon>Actinomycetes</taxon>
        <taxon>Micromonosporales</taxon>
        <taxon>Micromonosporaceae</taxon>
        <taxon>Micromonospora</taxon>
    </lineage>
</organism>
<dbReference type="InterPro" id="IPR022603">
    <property type="entry name" value="DUF3152"/>
</dbReference>
<gene>
    <name evidence="3" type="ORF">GA0070616_1920</name>
</gene>
<evidence type="ECO:0000259" key="2">
    <source>
        <dbReference type="Pfam" id="PF11350"/>
    </source>
</evidence>
<evidence type="ECO:0000313" key="3">
    <source>
        <dbReference type="EMBL" id="SCL20192.1"/>
    </source>
</evidence>
<dbReference type="STRING" id="145857.GA0070616_1920"/>
<name>A0A1C6RT10_9ACTN</name>
<evidence type="ECO:0000313" key="4">
    <source>
        <dbReference type="Proteomes" id="UP000199699"/>
    </source>
</evidence>
<dbReference type="EMBL" id="FMHT01000003">
    <property type="protein sequence ID" value="SCL20192.1"/>
    <property type="molecule type" value="Genomic_DNA"/>
</dbReference>
<evidence type="ECO:0000256" key="1">
    <source>
        <dbReference type="SAM" id="MobiDB-lite"/>
    </source>
</evidence>
<sequence>MPDKGWLLCDARNMTPPYPRDLTGPSPVRSVRRQVAALGAVLLLAVVVTTLPLRSSGRVAERAPTGSVRSVSAPPVPTHPSAGAGTFAFADGGSPTYGRAGPLWRYAVAVEHGSGQDPADFAAAVDATLADGRSWVGSGGLRVRRVADAADADFVVHLATSRTSAQMCATGGLHTEGYTSCRLPGTVIVNLDRWMTAVPGYGAPLAVYRAYVVNHEVGHEFGEGHEACPGPGRPAPVMQQQTYGLAGCVANPWPYPDGARYAGPPVDGV</sequence>
<accession>A0A1C6RT10</accession>
<dbReference type="SUPFAM" id="SSF55486">
    <property type="entry name" value="Metalloproteases ('zincins'), catalytic domain"/>
    <property type="match status" value="1"/>
</dbReference>
<feature type="region of interest" description="Disordered" evidence="1">
    <location>
        <begin position="58"/>
        <end position="77"/>
    </location>
</feature>
<reference evidence="3 4" key="1">
    <citation type="submission" date="2016-06" db="EMBL/GenBank/DDBJ databases">
        <authorList>
            <person name="Kjaerup R.B."/>
            <person name="Dalgaard T.S."/>
            <person name="Juul-Madsen H.R."/>
        </authorList>
    </citation>
    <scope>NUCLEOTIDE SEQUENCE [LARGE SCALE GENOMIC DNA]</scope>
    <source>
        <strain evidence="3 4">DSM 43818</strain>
    </source>
</reference>
<dbReference type="AlphaFoldDB" id="A0A1C6RT10"/>
<dbReference type="Proteomes" id="UP000199699">
    <property type="component" value="Unassembled WGS sequence"/>
</dbReference>
<feature type="domain" description="DUF3152" evidence="2">
    <location>
        <begin position="77"/>
        <end position="245"/>
    </location>
</feature>
<dbReference type="Pfam" id="PF11350">
    <property type="entry name" value="DUF3152"/>
    <property type="match status" value="1"/>
</dbReference>
<proteinExistence type="predicted"/>